<dbReference type="CDD" id="cd04194">
    <property type="entry name" value="GT8_A4GalT_like"/>
    <property type="match status" value="1"/>
</dbReference>
<dbReference type="GO" id="GO:0046872">
    <property type="term" value="F:metal ion binding"/>
    <property type="evidence" value="ECO:0007669"/>
    <property type="project" value="UniProtKB-KW"/>
</dbReference>
<dbReference type="AlphaFoldDB" id="A0A242K960"/>
<evidence type="ECO:0000313" key="6">
    <source>
        <dbReference type="Proteomes" id="UP000195141"/>
    </source>
</evidence>
<evidence type="ECO:0008006" key="7">
    <source>
        <dbReference type="Google" id="ProtNLM"/>
    </source>
</evidence>
<reference evidence="5" key="3">
    <citation type="submission" date="2024-03" db="EMBL/GenBank/DDBJ databases">
        <title>The Genome Sequence of Enterococcus sp. DIV0242b.</title>
        <authorList>
            <consortium name="The Broad Institute Genomics Platform"/>
            <consortium name="The Broad Institute Microbial Omics Core"/>
            <consortium name="The Broad Institute Genomic Center for Infectious Diseases"/>
            <person name="Earl A."/>
            <person name="Manson A."/>
            <person name="Gilmore M."/>
            <person name="Schwartman J."/>
            <person name="Shea T."/>
            <person name="Abouelleil A."/>
            <person name="Cao P."/>
            <person name="Chapman S."/>
            <person name="Cusick C."/>
            <person name="Young S."/>
            <person name="Neafsey D."/>
            <person name="Nusbaum C."/>
            <person name="Birren B."/>
        </authorList>
    </citation>
    <scope>NUCLEOTIDE SEQUENCE</scope>
    <source>
        <strain evidence="5">9E7_DIV0242</strain>
    </source>
</reference>
<dbReference type="RefSeq" id="WP_086348554.1">
    <property type="nucleotide sequence ID" value="NZ_CP147247.1"/>
</dbReference>
<keyword evidence="3" id="KW-0479">Metal-binding</keyword>
<evidence type="ECO:0000313" key="4">
    <source>
        <dbReference type="EMBL" id="OTP17318.1"/>
    </source>
</evidence>
<dbReference type="InterPro" id="IPR002495">
    <property type="entry name" value="Glyco_trans_8"/>
</dbReference>
<dbReference type="InterPro" id="IPR029044">
    <property type="entry name" value="Nucleotide-diphossugar_trans"/>
</dbReference>
<evidence type="ECO:0000313" key="5">
    <source>
        <dbReference type="EMBL" id="WYJ90927.1"/>
    </source>
</evidence>
<organism evidence="4">
    <name type="scientific">Candidatus Enterococcus clewellii</name>
    <dbReference type="NCBI Taxonomy" id="1834193"/>
    <lineage>
        <taxon>Bacteria</taxon>
        <taxon>Bacillati</taxon>
        <taxon>Bacillota</taxon>
        <taxon>Bacilli</taxon>
        <taxon>Lactobacillales</taxon>
        <taxon>Enterococcaceae</taxon>
        <taxon>Enterococcus</taxon>
    </lineage>
</organism>
<evidence type="ECO:0000256" key="3">
    <source>
        <dbReference type="ARBA" id="ARBA00022723"/>
    </source>
</evidence>
<sequence length="297" mass="34672">MNEEKITIVSCSNDAFVPHLTTLFVSILENTEEPMSRFSFYIIEDNINEKNKQLLIQSMNSYNAEVTFLSVDMSKFSHVVESDRIPRTAYFRIVAPELFRGKGIGTILYLDCDMVAVADIANLWALDLSDYLLAAVEDAGFHHRLEKMKLPVESALYFNSGFMLINVEAWLKKEITFRVLNFIENHPEKLRFHDQDALNAVLCEQWLQLHPRWNAQSYIMEGSKKHPLPEGEKEYEETRREPSIIHYSGHVKPWHAEFDSPTLKYYETYYGLTAFPAHKQFLVKAYDYPKMIRNKVE</sequence>
<dbReference type="EMBL" id="CP147247">
    <property type="protein sequence ID" value="WYJ90927.1"/>
    <property type="molecule type" value="Genomic_DNA"/>
</dbReference>
<name>A0A242K960_9ENTE</name>
<accession>A0A242K960</accession>
<gene>
    <name evidence="4" type="ORF">A5888_001456</name>
    <name evidence="5" type="ORF">A5888_002695</name>
</gene>
<evidence type="ECO:0000256" key="2">
    <source>
        <dbReference type="ARBA" id="ARBA00022679"/>
    </source>
</evidence>
<dbReference type="InterPro" id="IPR050748">
    <property type="entry name" value="Glycosyltrans_8_dom-fam"/>
</dbReference>
<evidence type="ECO:0000256" key="1">
    <source>
        <dbReference type="ARBA" id="ARBA00022676"/>
    </source>
</evidence>
<dbReference type="PANTHER" id="PTHR13778">
    <property type="entry name" value="GLYCOSYLTRANSFERASE 8 DOMAIN-CONTAINING PROTEIN"/>
    <property type="match status" value="1"/>
</dbReference>
<dbReference type="GO" id="GO:0016757">
    <property type="term" value="F:glycosyltransferase activity"/>
    <property type="evidence" value="ECO:0007669"/>
    <property type="project" value="UniProtKB-KW"/>
</dbReference>
<dbReference type="PANTHER" id="PTHR13778:SF47">
    <property type="entry name" value="LIPOPOLYSACCHARIDE 1,3-GALACTOSYLTRANSFERASE"/>
    <property type="match status" value="1"/>
</dbReference>
<keyword evidence="6" id="KW-1185">Reference proteome</keyword>
<reference evidence="5" key="2">
    <citation type="submission" date="2017-05" db="EMBL/GenBank/DDBJ databases">
        <authorList>
            <consortium name="The Broad Institute Genomics Platform"/>
            <consortium name="The Broad Institute Genomic Center for Infectious Diseases"/>
            <person name="Earl A."/>
            <person name="Manson A."/>
            <person name="Schwartman J."/>
            <person name="Gilmore M."/>
            <person name="Abouelleil A."/>
            <person name="Cao P."/>
            <person name="Chapman S."/>
            <person name="Cusick C."/>
            <person name="Shea T."/>
            <person name="Young S."/>
            <person name="Neafsey D."/>
            <person name="Nusbaum C."/>
            <person name="Birren B."/>
        </authorList>
    </citation>
    <scope>NUCLEOTIDE SEQUENCE</scope>
    <source>
        <strain evidence="5">9E7_DIV0242</strain>
    </source>
</reference>
<protein>
    <recommendedName>
        <fullName evidence="7">Glycosyl transferase</fullName>
    </recommendedName>
</protein>
<dbReference type="Gene3D" id="3.90.550.10">
    <property type="entry name" value="Spore Coat Polysaccharide Biosynthesis Protein SpsA, Chain A"/>
    <property type="match status" value="1"/>
</dbReference>
<dbReference type="Proteomes" id="UP000195141">
    <property type="component" value="Chromosome"/>
</dbReference>
<dbReference type="EMBL" id="NGMM01000002">
    <property type="protein sequence ID" value="OTP17318.1"/>
    <property type="molecule type" value="Genomic_DNA"/>
</dbReference>
<reference evidence="4" key="1">
    <citation type="submission" date="2017-05" db="EMBL/GenBank/DDBJ databases">
        <title>The Genome Sequence of Enterococcus sp. 9E7_DIV0242.</title>
        <authorList>
            <consortium name="The Broad Institute Genomics Platform"/>
            <consortium name="The Broad Institute Genomic Center for Infectious Diseases"/>
            <person name="Earl A."/>
            <person name="Manson A."/>
            <person name="Schwartman J."/>
            <person name="Gilmore M."/>
            <person name="Abouelleil A."/>
            <person name="Cao P."/>
            <person name="Chapman S."/>
            <person name="Cusick C."/>
            <person name="Shea T."/>
            <person name="Young S."/>
            <person name="Neafsey D."/>
            <person name="Nusbaum C."/>
            <person name="Birren B."/>
        </authorList>
    </citation>
    <scope>NUCLEOTIDE SEQUENCE [LARGE SCALE GENOMIC DNA]</scope>
    <source>
        <strain evidence="4">9E7_DIV0242</strain>
    </source>
</reference>
<keyword evidence="2" id="KW-0808">Transferase</keyword>
<proteinExistence type="predicted"/>
<dbReference type="OrthoDB" id="5672604at2"/>
<dbReference type="Pfam" id="PF01501">
    <property type="entry name" value="Glyco_transf_8"/>
    <property type="match status" value="1"/>
</dbReference>
<keyword evidence="1" id="KW-0328">Glycosyltransferase</keyword>
<dbReference type="SUPFAM" id="SSF53448">
    <property type="entry name" value="Nucleotide-diphospho-sugar transferases"/>
    <property type="match status" value="1"/>
</dbReference>